<keyword evidence="2" id="KW-1185">Reference proteome</keyword>
<gene>
    <name evidence="1" type="ORF">Pme01_25970</name>
</gene>
<name>A0A8J3X045_9ACTN</name>
<dbReference type="Proteomes" id="UP000599074">
    <property type="component" value="Unassembled WGS sequence"/>
</dbReference>
<accession>A0A8J3X045</accession>
<protein>
    <submittedName>
        <fullName evidence="1">Uncharacterized protein</fullName>
    </submittedName>
</protein>
<proteinExistence type="predicted"/>
<comment type="caution">
    <text evidence="1">The sequence shown here is derived from an EMBL/GenBank/DDBJ whole genome shotgun (WGS) entry which is preliminary data.</text>
</comment>
<dbReference type="EMBL" id="BOON01000024">
    <property type="protein sequence ID" value="GII23000.1"/>
    <property type="molecule type" value="Genomic_DNA"/>
</dbReference>
<organism evidence="1 2">
    <name type="scientific">Planosporangium mesophilum</name>
    <dbReference type="NCBI Taxonomy" id="689768"/>
    <lineage>
        <taxon>Bacteria</taxon>
        <taxon>Bacillati</taxon>
        <taxon>Actinomycetota</taxon>
        <taxon>Actinomycetes</taxon>
        <taxon>Micromonosporales</taxon>
        <taxon>Micromonosporaceae</taxon>
        <taxon>Planosporangium</taxon>
    </lineage>
</organism>
<reference evidence="1" key="1">
    <citation type="submission" date="2021-01" db="EMBL/GenBank/DDBJ databases">
        <title>Whole genome shotgun sequence of Planosporangium mesophilum NBRC 109066.</title>
        <authorList>
            <person name="Komaki H."/>
            <person name="Tamura T."/>
        </authorList>
    </citation>
    <scope>NUCLEOTIDE SEQUENCE</scope>
    <source>
        <strain evidence="1">NBRC 109066</strain>
    </source>
</reference>
<evidence type="ECO:0000313" key="2">
    <source>
        <dbReference type="Proteomes" id="UP000599074"/>
    </source>
</evidence>
<dbReference type="AlphaFoldDB" id="A0A8J3X045"/>
<evidence type="ECO:0000313" key="1">
    <source>
        <dbReference type="EMBL" id="GII23000.1"/>
    </source>
</evidence>
<sequence length="162" mass="16918">MTSQRVYSDEEWGLLVGLPQAIMMAAVAAESDSTNRTASESGAGLDAIAAGRDSGSTLVRDVALELSSRLGDPETGDLPPVLDLGSREVDLTDVLDRARSAADLLTAKAGPGEAAAYRHWLVSIADQVVNAAKSGGFLGIGGSWVSESERRFVEELSTVLNN</sequence>
<dbReference type="RefSeq" id="WP_168117607.1">
    <property type="nucleotide sequence ID" value="NZ_BOON01000024.1"/>
</dbReference>